<evidence type="ECO:0000256" key="1">
    <source>
        <dbReference type="ARBA" id="ARBA00004141"/>
    </source>
</evidence>
<comment type="similarity">
    <text evidence="2 12">Belongs to the amiloride-sensitive sodium channel (TC 1.A.6) family.</text>
</comment>
<dbReference type="Gene3D" id="1.10.287.820">
    <property type="entry name" value="Acid-sensing ion channel domain"/>
    <property type="match status" value="1"/>
</dbReference>
<comment type="caution">
    <text evidence="16">The sequence shown here is derived from an EMBL/GenBank/DDBJ whole genome shotgun (WGS) entry which is preliminary data.</text>
</comment>
<dbReference type="OrthoDB" id="6602609at2759"/>
<keyword evidence="4 12" id="KW-0894">Sodium channel</keyword>
<evidence type="ECO:0000256" key="10">
    <source>
        <dbReference type="ARBA" id="ARBA00023201"/>
    </source>
</evidence>
<dbReference type="InterPro" id="IPR032071">
    <property type="entry name" value="DUF4806"/>
</dbReference>
<evidence type="ECO:0000256" key="11">
    <source>
        <dbReference type="ARBA" id="ARBA00023303"/>
    </source>
</evidence>
<accession>A0A226D389</accession>
<evidence type="ECO:0000313" key="16">
    <source>
        <dbReference type="EMBL" id="OXA39643.1"/>
    </source>
</evidence>
<dbReference type="EMBL" id="LNIX01000037">
    <property type="protein sequence ID" value="OXA39643.1"/>
    <property type="molecule type" value="Genomic_DNA"/>
</dbReference>
<evidence type="ECO:0000256" key="2">
    <source>
        <dbReference type="ARBA" id="ARBA00007193"/>
    </source>
</evidence>
<gene>
    <name evidence="16" type="ORF">Fcan01_25558</name>
</gene>
<keyword evidence="11 12" id="KW-0407">Ion channel</keyword>
<evidence type="ECO:0000256" key="14">
    <source>
        <dbReference type="SAM" id="Phobius"/>
    </source>
</evidence>
<dbReference type="Proteomes" id="UP000198287">
    <property type="component" value="Unassembled WGS sequence"/>
</dbReference>
<keyword evidence="6 14" id="KW-1133">Transmembrane helix</keyword>
<feature type="region of interest" description="Disordered" evidence="13">
    <location>
        <begin position="481"/>
        <end position="505"/>
    </location>
</feature>
<feature type="compositionally biased region" description="Gly residues" evidence="13">
    <location>
        <begin position="482"/>
        <end position="494"/>
    </location>
</feature>
<keyword evidence="5 12" id="KW-0812">Transmembrane</keyword>
<dbReference type="Gene3D" id="1.10.287.770">
    <property type="entry name" value="YojJ-like"/>
    <property type="match status" value="1"/>
</dbReference>
<evidence type="ECO:0000256" key="4">
    <source>
        <dbReference type="ARBA" id="ARBA00022461"/>
    </source>
</evidence>
<name>A0A226D389_FOLCA</name>
<evidence type="ECO:0000256" key="7">
    <source>
        <dbReference type="ARBA" id="ARBA00023053"/>
    </source>
</evidence>
<dbReference type="AlphaFoldDB" id="A0A226D389"/>
<evidence type="ECO:0000256" key="6">
    <source>
        <dbReference type="ARBA" id="ARBA00022989"/>
    </source>
</evidence>
<dbReference type="GO" id="GO:0005886">
    <property type="term" value="C:plasma membrane"/>
    <property type="evidence" value="ECO:0007669"/>
    <property type="project" value="TreeGrafter"/>
</dbReference>
<keyword evidence="8 12" id="KW-0406">Ion transport</keyword>
<protein>
    <submittedName>
        <fullName evidence="16">Pickpocket protein 28</fullName>
    </submittedName>
</protein>
<dbReference type="PANTHER" id="PTHR11690">
    <property type="entry name" value="AMILORIDE-SENSITIVE SODIUM CHANNEL-RELATED"/>
    <property type="match status" value="1"/>
</dbReference>
<evidence type="ECO:0000256" key="12">
    <source>
        <dbReference type="RuleBase" id="RU000679"/>
    </source>
</evidence>
<dbReference type="Pfam" id="PF16064">
    <property type="entry name" value="DUF4806"/>
    <property type="match status" value="1"/>
</dbReference>
<dbReference type="PANTHER" id="PTHR11690:SF288">
    <property type="entry name" value="AMILORIDE-SENSITIVE NA+ CHANNEL-RELATED"/>
    <property type="match status" value="1"/>
</dbReference>
<keyword evidence="7" id="KW-0915">Sodium</keyword>
<evidence type="ECO:0000256" key="3">
    <source>
        <dbReference type="ARBA" id="ARBA00022448"/>
    </source>
</evidence>
<evidence type="ECO:0000313" key="17">
    <source>
        <dbReference type="Proteomes" id="UP000198287"/>
    </source>
</evidence>
<reference evidence="16 17" key="1">
    <citation type="submission" date="2015-12" db="EMBL/GenBank/DDBJ databases">
        <title>The genome of Folsomia candida.</title>
        <authorList>
            <person name="Faddeeva A."/>
            <person name="Derks M.F."/>
            <person name="Anvar Y."/>
            <person name="Smit S."/>
            <person name="Van Straalen N."/>
            <person name="Roelofs D."/>
        </authorList>
    </citation>
    <scope>NUCLEOTIDE SEQUENCE [LARGE SCALE GENOMIC DNA]</scope>
    <source>
        <strain evidence="16 17">VU population</strain>
        <tissue evidence="16">Whole body</tissue>
    </source>
</reference>
<comment type="subcellular location">
    <subcellularLocation>
        <location evidence="1">Membrane</location>
        <topology evidence="1">Multi-pass membrane protein</topology>
    </subcellularLocation>
</comment>
<feature type="domain" description="DUF4806" evidence="15">
    <location>
        <begin position="241"/>
        <end position="323"/>
    </location>
</feature>
<proteinExistence type="inferred from homology"/>
<keyword evidence="9 14" id="KW-0472">Membrane</keyword>
<keyword evidence="10 12" id="KW-0739">Sodium transport</keyword>
<feature type="transmembrane region" description="Helical" evidence="14">
    <location>
        <begin position="833"/>
        <end position="860"/>
    </location>
</feature>
<evidence type="ECO:0000259" key="15">
    <source>
        <dbReference type="Pfam" id="PF16064"/>
    </source>
</evidence>
<dbReference type="PRINTS" id="PR01078">
    <property type="entry name" value="AMINACHANNEL"/>
</dbReference>
<dbReference type="InterPro" id="IPR001873">
    <property type="entry name" value="ENaC"/>
</dbReference>
<evidence type="ECO:0000256" key="8">
    <source>
        <dbReference type="ARBA" id="ARBA00023065"/>
    </source>
</evidence>
<dbReference type="Gene3D" id="2.60.470.10">
    <property type="entry name" value="Acid-sensing ion channels like domains"/>
    <property type="match status" value="1"/>
</dbReference>
<keyword evidence="3 12" id="KW-0813">Transport</keyword>
<evidence type="ECO:0000256" key="9">
    <source>
        <dbReference type="ARBA" id="ARBA00023136"/>
    </source>
</evidence>
<keyword evidence="17" id="KW-1185">Reference proteome</keyword>
<dbReference type="Pfam" id="PF00858">
    <property type="entry name" value="ASC"/>
    <property type="match status" value="2"/>
</dbReference>
<organism evidence="16 17">
    <name type="scientific">Folsomia candida</name>
    <name type="common">Springtail</name>
    <dbReference type="NCBI Taxonomy" id="158441"/>
    <lineage>
        <taxon>Eukaryota</taxon>
        <taxon>Metazoa</taxon>
        <taxon>Ecdysozoa</taxon>
        <taxon>Arthropoda</taxon>
        <taxon>Hexapoda</taxon>
        <taxon>Collembola</taxon>
        <taxon>Entomobryomorpha</taxon>
        <taxon>Isotomoidea</taxon>
        <taxon>Isotomidae</taxon>
        <taxon>Proisotominae</taxon>
        <taxon>Folsomia</taxon>
    </lineage>
</organism>
<dbReference type="GO" id="GO:0015280">
    <property type="term" value="F:ligand-gated sodium channel activity"/>
    <property type="evidence" value="ECO:0007669"/>
    <property type="project" value="TreeGrafter"/>
</dbReference>
<evidence type="ECO:0000256" key="5">
    <source>
        <dbReference type="ARBA" id="ARBA00022692"/>
    </source>
</evidence>
<evidence type="ECO:0000256" key="13">
    <source>
        <dbReference type="SAM" id="MobiDB-lite"/>
    </source>
</evidence>
<sequence length="881" mass="98931">MEQKYAVVVFKECKDNQDIETVEAIPVSWISNGSILWPNNYGHKVLKKAIKRCESPKEDWTQYQGRVLGQYGTLQEARQESKVAEGTSDLSSAKRRVVKKNVGPVTQLPNPPRHQIEEMASTSQTIYTIQELLAAGVDTGRNQEGDHFAGNEGDDFGGMERGEIILNNAMSQAPPQRVEEMNRTVGDQGLLPEILKKIERITIVLDRQQDQLDEIVQILKNNQYNQPLASSQQTFSFPFGLFPLRDSAALSSLDEQLKNDEAAKNALIRKLKDCGGATLLEAVKGMMSFLMTDELCSLYSHKGKRGKLSLADHALLVNSIFDALMRNPRTSGEATLIKYYEVLPTVLKQAHDRVRQRSFTLGQMRTIISVLVDPDARNNDHINVDKNFVKPETALKYLRLVAPKCDDYLLSCRWNNAPAQCTQMFRLVLTDSGYCCTFNAVETKKQRKDSKHDLEVMIQEKEYEYLQRAVWEYTDTFRSKNSGGGGGSSGGGNKGKGDGMDDTETGSTTADNFNCARIYDDDLFPGICQYLQRCRDSGKCRERNRIKTNASSSKPIGSGGATQTFNFFAEQFPLKVAGAGRSRGLQLMIDSLRCDSIPTDSFKGLRVFVHNADDFPAVAERGYIVGPGLETQIGVTAVDTYSGDVLRGFSAKTRGCFFPDEFPLKFYKEYSRSACIVECETEFVFQECQCVTYFSPGNYSVCTLKKFQECVKKALDAIQKKNLPTAAFELSPESTMFNFKSKKDREQDKSCAQFCLPSCNETFYNVFVTAADFPNQPLANQTKMLREAIVEGGLTHLNDISYVSGSISVLRIFFRESSIMQYKRDELFTWEDFVSALGGVMSLCMGFSIISLVEAVYFFTFRMHMDKKKMTEIKTVAEFVK</sequence>